<keyword evidence="2" id="KW-1185">Reference proteome</keyword>
<dbReference type="InterPro" id="IPR036249">
    <property type="entry name" value="Thioredoxin-like_sf"/>
</dbReference>
<name>A0AAD4CFC3_ASPNN</name>
<reference evidence="1" key="1">
    <citation type="journal article" date="2019" name="Beilstein J. Org. Chem.">
        <title>Nanangenines: drimane sesquiterpenoids as the dominant metabolite cohort of a novel Australian fungus, Aspergillus nanangensis.</title>
        <authorList>
            <person name="Lacey H.J."/>
            <person name="Gilchrist C.L.M."/>
            <person name="Crombie A."/>
            <person name="Kalaitzis J.A."/>
            <person name="Vuong D."/>
            <person name="Rutledge P.J."/>
            <person name="Turner P."/>
            <person name="Pitt J.I."/>
            <person name="Lacey E."/>
            <person name="Chooi Y.H."/>
            <person name="Piggott A.M."/>
        </authorList>
    </citation>
    <scope>NUCLEOTIDE SEQUENCE</scope>
    <source>
        <strain evidence="1">MST-FP2251</strain>
    </source>
</reference>
<accession>A0AAD4CFC3</accession>
<evidence type="ECO:0000313" key="2">
    <source>
        <dbReference type="Proteomes" id="UP001194746"/>
    </source>
</evidence>
<protein>
    <recommendedName>
        <fullName evidence="3">GST N-terminal domain-containing protein</fullName>
    </recommendedName>
</protein>
<reference evidence="1" key="2">
    <citation type="submission" date="2020-02" db="EMBL/GenBank/DDBJ databases">
        <authorList>
            <person name="Gilchrist C.L.M."/>
            <person name="Chooi Y.-H."/>
        </authorList>
    </citation>
    <scope>NUCLEOTIDE SEQUENCE</scope>
    <source>
        <strain evidence="1">MST-FP2251</strain>
    </source>
</reference>
<dbReference type="AlphaFoldDB" id="A0AAD4CFC3"/>
<organism evidence="1 2">
    <name type="scientific">Aspergillus nanangensis</name>
    <dbReference type="NCBI Taxonomy" id="2582783"/>
    <lineage>
        <taxon>Eukaryota</taxon>
        <taxon>Fungi</taxon>
        <taxon>Dikarya</taxon>
        <taxon>Ascomycota</taxon>
        <taxon>Pezizomycotina</taxon>
        <taxon>Eurotiomycetes</taxon>
        <taxon>Eurotiomycetidae</taxon>
        <taxon>Eurotiales</taxon>
        <taxon>Aspergillaceae</taxon>
        <taxon>Aspergillus</taxon>
        <taxon>Aspergillus subgen. Circumdati</taxon>
    </lineage>
</organism>
<dbReference type="Gene3D" id="3.40.30.10">
    <property type="entry name" value="Glutaredoxin"/>
    <property type="match status" value="1"/>
</dbReference>
<dbReference type="EMBL" id="VCAU01000097">
    <property type="protein sequence ID" value="KAF9885394.1"/>
    <property type="molecule type" value="Genomic_DNA"/>
</dbReference>
<evidence type="ECO:0008006" key="3">
    <source>
        <dbReference type="Google" id="ProtNLM"/>
    </source>
</evidence>
<sequence length="238" mass="27065">MVRHTIAIRGQAKDAGSEIPVNEEILNLFNKEQISEHFLCDVNPEGQVPVLASAELKRPIADSLEITFFLAEHYPSLIPDSHREQIVSLLKDLHSLNYFSLSFTGRAGVADMFKKSVLDRLNTPGISRRYRDALTFKLGVLERDKVGGLRPGVPEDMSERARKLMERFEPLVEPSQSWLFDLPHPTALDAHLTVFIARMLDVKRHEIIPERLKDYAARVMETSEWKNVMQGRGTVSPH</sequence>
<proteinExistence type="predicted"/>
<dbReference type="SUPFAM" id="SSF52833">
    <property type="entry name" value="Thioredoxin-like"/>
    <property type="match status" value="1"/>
</dbReference>
<evidence type="ECO:0000313" key="1">
    <source>
        <dbReference type="EMBL" id="KAF9885394.1"/>
    </source>
</evidence>
<comment type="caution">
    <text evidence="1">The sequence shown here is derived from an EMBL/GenBank/DDBJ whole genome shotgun (WGS) entry which is preliminary data.</text>
</comment>
<dbReference type="Proteomes" id="UP001194746">
    <property type="component" value="Unassembled WGS sequence"/>
</dbReference>
<gene>
    <name evidence="1" type="ORF">FE257_013012</name>
</gene>